<keyword evidence="1" id="KW-1133">Transmembrane helix</keyword>
<sequence length="86" mass="10166">MSLPPQISILVLWPIHDVVTSSSSELTWTIPVSLLLISIGWWENYINKFTRMGRLGLRLKEFKHKVNFWFSYLGLCKLPVFILWFL</sequence>
<protein>
    <submittedName>
        <fullName evidence="2">Uncharacterized protein</fullName>
    </submittedName>
</protein>
<name>A0A9D4H194_DREPO</name>
<evidence type="ECO:0000313" key="2">
    <source>
        <dbReference type="EMBL" id="KAH3826735.1"/>
    </source>
</evidence>
<evidence type="ECO:0000256" key="1">
    <source>
        <dbReference type="SAM" id="Phobius"/>
    </source>
</evidence>
<gene>
    <name evidence="2" type="ORF">DPMN_128645</name>
</gene>
<keyword evidence="1" id="KW-0472">Membrane</keyword>
<proteinExistence type="predicted"/>
<accession>A0A9D4H194</accession>
<keyword evidence="1" id="KW-0812">Transmembrane</keyword>
<reference evidence="2" key="1">
    <citation type="journal article" date="2019" name="bioRxiv">
        <title>The Genome of the Zebra Mussel, Dreissena polymorpha: A Resource for Invasive Species Research.</title>
        <authorList>
            <person name="McCartney M.A."/>
            <person name="Auch B."/>
            <person name="Kono T."/>
            <person name="Mallez S."/>
            <person name="Zhang Y."/>
            <person name="Obille A."/>
            <person name="Becker A."/>
            <person name="Abrahante J.E."/>
            <person name="Garbe J."/>
            <person name="Badalamenti J.P."/>
            <person name="Herman A."/>
            <person name="Mangelson H."/>
            <person name="Liachko I."/>
            <person name="Sullivan S."/>
            <person name="Sone E.D."/>
            <person name="Koren S."/>
            <person name="Silverstein K.A.T."/>
            <person name="Beckman K.B."/>
            <person name="Gohl D.M."/>
        </authorList>
    </citation>
    <scope>NUCLEOTIDE SEQUENCE</scope>
    <source>
        <strain evidence="2">Duluth1</strain>
        <tissue evidence="2">Whole animal</tissue>
    </source>
</reference>
<evidence type="ECO:0000313" key="3">
    <source>
        <dbReference type="Proteomes" id="UP000828390"/>
    </source>
</evidence>
<dbReference type="EMBL" id="JAIWYP010000005">
    <property type="protein sequence ID" value="KAH3826735.1"/>
    <property type="molecule type" value="Genomic_DNA"/>
</dbReference>
<keyword evidence="3" id="KW-1185">Reference proteome</keyword>
<feature type="transmembrane region" description="Helical" evidence="1">
    <location>
        <begin position="26"/>
        <end position="45"/>
    </location>
</feature>
<comment type="caution">
    <text evidence="2">The sequence shown here is derived from an EMBL/GenBank/DDBJ whole genome shotgun (WGS) entry which is preliminary data.</text>
</comment>
<feature type="transmembrane region" description="Helical" evidence="1">
    <location>
        <begin position="66"/>
        <end position="85"/>
    </location>
</feature>
<dbReference type="Proteomes" id="UP000828390">
    <property type="component" value="Unassembled WGS sequence"/>
</dbReference>
<reference evidence="2" key="2">
    <citation type="submission" date="2020-11" db="EMBL/GenBank/DDBJ databases">
        <authorList>
            <person name="McCartney M.A."/>
            <person name="Auch B."/>
            <person name="Kono T."/>
            <person name="Mallez S."/>
            <person name="Becker A."/>
            <person name="Gohl D.M."/>
            <person name="Silverstein K.A.T."/>
            <person name="Koren S."/>
            <person name="Bechman K.B."/>
            <person name="Herman A."/>
            <person name="Abrahante J.E."/>
            <person name="Garbe J."/>
        </authorList>
    </citation>
    <scope>NUCLEOTIDE SEQUENCE</scope>
    <source>
        <strain evidence="2">Duluth1</strain>
        <tissue evidence="2">Whole animal</tissue>
    </source>
</reference>
<organism evidence="2 3">
    <name type="scientific">Dreissena polymorpha</name>
    <name type="common">Zebra mussel</name>
    <name type="synonym">Mytilus polymorpha</name>
    <dbReference type="NCBI Taxonomy" id="45954"/>
    <lineage>
        <taxon>Eukaryota</taxon>
        <taxon>Metazoa</taxon>
        <taxon>Spiralia</taxon>
        <taxon>Lophotrochozoa</taxon>
        <taxon>Mollusca</taxon>
        <taxon>Bivalvia</taxon>
        <taxon>Autobranchia</taxon>
        <taxon>Heteroconchia</taxon>
        <taxon>Euheterodonta</taxon>
        <taxon>Imparidentia</taxon>
        <taxon>Neoheterodontei</taxon>
        <taxon>Myida</taxon>
        <taxon>Dreissenoidea</taxon>
        <taxon>Dreissenidae</taxon>
        <taxon>Dreissena</taxon>
    </lineage>
</organism>
<dbReference type="AlphaFoldDB" id="A0A9D4H194"/>